<sequence>MPIFYYSRKSDGKIESIFAEMPARKSQVDVIPSRAEQDKGESSSLSASKSNYEQLPHHLKSCLDYCSIVSKQFSIVSKQSSIEKQKLVRLLLAHGLIPEKEGQIMEDVAANIIKELIGLEMLEEDQNFNFKVHVSEFHQESCLVEVDEQDFVANAANLPIHAVIEDDGKILPLDFKNFRIRSLFATAIEGALDEIQYIGAFSEAYLQTVCGLQFLLILELHGTVEYLPDEVGDLVHLRYLGLCSKIKKIPCTIGNLQKLQTLDISCGENLCKLPVEILNIRQLRHLLLKDYLESDGGIRVPRGIGTLIHLQSFTAIFSGASFASELSLLTKLRSLDIRNVSEDHADELFAVITNLENLVSLSISAEQASRGSFLPEMEQFSPPPHLKELRLRGGLFELPNWLASIENLTNLGLYHSNLLENPSSVLQFLSKLKHLTLWNAYKTKLIGKEFCKNGGFQELETLTICSEYLVEWTEIVNGAFPSLRTLQFYNCLNLRFLPEGLENISSIRELRLWPSHGDLARRLGGEENYKIKHIPNFQTRCPVPMVAYSPF</sequence>
<evidence type="ECO:0000259" key="2">
    <source>
        <dbReference type="Pfam" id="PF23559"/>
    </source>
</evidence>
<dbReference type="InterPro" id="IPR055414">
    <property type="entry name" value="LRR_R13L4/SHOC2-like"/>
</dbReference>
<feature type="domain" description="Disease resistance protein winged helix" evidence="2">
    <location>
        <begin position="78"/>
        <end position="133"/>
    </location>
</feature>
<evidence type="ECO:0000256" key="1">
    <source>
        <dbReference type="ARBA" id="ARBA00022737"/>
    </source>
</evidence>
<name>A0ABQ9N9T1_HEVBR</name>
<dbReference type="EMBL" id="JARPOI010000001">
    <property type="protein sequence ID" value="KAJ9189048.1"/>
    <property type="molecule type" value="Genomic_DNA"/>
</dbReference>
<dbReference type="SUPFAM" id="SSF52058">
    <property type="entry name" value="L domain-like"/>
    <property type="match status" value="1"/>
</dbReference>
<proteinExistence type="predicted"/>
<organism evidence="4 5">
    <name type="scientific">Hevea brasiliensis</name>
    <name type="common">Para rubber tree</name>
    <name type="synonym">Siphonia brasiliensis</name>
    <dbReference type="NCBI Taxonomy" id="3981"/>
    <lineage>
        <taxon>Eukaryota</taxon>
        <taxon>Viridiplantae</taxon>
        <taxon>Streptophyta</taxon>
        <taxon>Embryophyta</taxon>
        <taxon>Tracheophyta</taxon>
        <taxon>Spermatophyta</taxon>
        <taxon>Magnoliopsida</taxon>
        <taxon>eudicotyledons</taxon>
        <taxon>Gunneridae</taxon>
        <taxon>Pentapetalae</taxon>
        <taxon>rosids</taxon>
        <taxon>fabids</taxon>
        <taxon>Malpighiales</taxon>
        <taxon>Euphorbiaceae</taxon>
        <taxon>Crotonoideae</taxon>
        <taxon>Micrandreae</taxon>
        <taxon>Hevea</taxon>
    </lineage>
</organism>
<dbReference type="PANTHER" id="PTHR47186:SF12">
    <property type="entry name" value="NB-ARC DOMAIN-CONTAINING PROTEIN"/>
    <property type="match status" value="1"/>
</dbReference>
<dbReference type="Gene3D" id="3.80.10.10">
    <property type="entry name" value="Ribonuclease Inhibitor"/>
    <property type="match status" value="1"/>
</dbReference>
<dbReference type="PANTHER" id="PTHR47186">
    <property type="entry name" value="LEUCINE-RICH REPEAT-CONTAINING PROTEIN 57"/>
    <property type="match status" value="1"/>
</dbReference>
<keyword evidence="1" id="KW-0677">Repeat</keyword>
<accession>A0ABQ9N9T1</accession>
<feature type="domain" description="Disease resistance R13L4/SHOC-2-like LRR" evidence="3">
    <location>
        <begin position="212"/>
        <end position="513"/>
    </location>
</feature>
<dbReference type="Pfam" id="PF23559">
    <property type="entry name" value="WHD_DRP"/>
    <property type="match status" value="1"/>
</dbReference>
<gene>
    <name evidence="4" type="ORF">P3X46_000389</name>
</gene>
<comment type="caution">
    <text evidence="4">The sequence shown here is derived from an EMBL/GenBank/DDBJ whole genome shotgun (WGS) entry which is preliminary data.</text>
</comment>
<evidence type="ECO:0000313" key="5">
    <source>
        <dbReference type="Proteomes" id="UP001174677"/>
    </source>
</evidence>
<protein>
    <submittedName>
        <fullName evidence="4">Uncharacterized protein</fullName>
    </submittedName>
</protein>
<dbReference type="InterPro" id="IPR032675">
    <property type="entry name" value="LRR_dom_sf"/>
</dbReference>
<keyword evidence="5" id="KW-1185">Reference proteome</keyword>
<evidence type="ECO:0000313" key="4">
    <source>
        <dbReference type="EMBL" id="KAJ9189048.1"/>
    </source>
</evidence>
<reference evidence="4" key="1">
    <citation type="journal article" date="2023" name="Plant Biotechnol. J.">
        <title>Chromosome-level wild Hevea brasiliensis genome provides new tools for genomic-assisted breeding and valuable loci to elevate rubber yield.</title>
        <authorList>
            <person name="Cheng H."/>
            <person name="Song X."/>
            <person name="Hu Y."/>
            <person name="Wu T."/>
            <person name="Yang Q."/>
            <person name="An Z."/>
            <person name="Feng S."/>
            <person name="Deng Z."/>
            <person name="Wu W."/>
            <person name="Zeng X."/>
            <person name="Tu M."/>
            <person name="Wang X."/>
            <person name="Huang H."/>
        </authorList>
    </citation>
    <scope>NUCLEOTIDE SEQUENCE</scope>
    <source>
        <strain evidence="4">MT/VB/25A 57/8</strain>
    </source>
</reference>
<dbReference type="Pfam" id="PF23598">
    <property type="entry name" value="LRR_14"/>
    <property type="match status" value="1"/>
</dbReference>
<evidence type="ECO:0000259" key="3">
    <source>
        <dbReference type="Pfam" id="PF23598"/>
    </source>
</evidence>
<dbReference type="Proteomes" id="UP001174677">
    <property type="component" value="Chromosome 1"/>
</dbReference>
<dbReference type="InterPro" id="IPR058922">
    <property type="entry name" value="WHD_DRP"/>
</dbReference>